<dbReference type="FunFam" id="2.10.25.10:FF:000031">
    <property type="entry name" value="neurogenic locus notch homolog protein 3"/>
    <property type="match status" value="1"/>
</dbReference>
<dbReference type="Pfam" id="PF00008">
    <property type="entry name" value="EGF"/>
    <property type="match status" value="1"/>
</dbReference>
<dbReference type="SUPFAM" id="SSF57196">
    <property type="entry name" value="EGF/Laminin"/>
    <property type="match status" value="1"/>
</dbReference>
<evidence type="ECO:0000256" key="8">
    <source>
        <dbReference type="PROSITE-ProRule" id="PRU00221"/>
    </source>
</evidence>
<evidence type="ECO:0000259" key="10">
    <source>
        <dbReference type="PROSITE" id="PS50026"/>
    </source>
</evidence>
<feature type="compositionally biased region" description="Pro residues" evidence="9">
    <location>
        <begin position="985"/>
        <end position="996"/>
    </location>
</feature>
<feature type="compositionally biased region" description="Basic and acidic residues" evidence="9">
    <location>
        <begin position="1452"/>
        <end position="1463"/>
    </location>
</feature>
<feature type="domain" description="C-type lectin" evidence="11">
    <location>
        <begin position="609"/>
        <end position="723"/>
    </location>
</feature>
<dbReference type="Pfam" id="PF00059">
    <property type="entry name" value="Lectin_C"/>
    <property type="match status" value="2"/>
</dbReference>
<feature type="compositionally biased region" description="Basic and acidic residues" evidence="9">
    <location>
        <begin position="1540"/>
        <end position="1550"/>
    </location>
</feature>
<dbReference type="PROSITE" id="PS50294">
    <property type="entry name" value="WD_REPEATS_REGION"/>
    <property type="match status" value="4"/>
</dbReference>
<dbReference type="SMART" id="SM00034">
    <property type="entry name" value="CLECT"/>
    <property type="match status" value="2"/>
</dbReference>
<dbReference type="InterPro" id="IPR001304">
    <property type="entry name" value="C-type_lectin-like"/>
</dbReference>
<evidence type="ECO:0000256" key="4">
    <source>
        <dbReference type="ARBA" id="ARBA00023157"/>
    </source>
</evidence>
<feature type="repeat" description="WD" evidence="8">
    <location>
        <begin position="1074"/>
        <end position="1115"/>
    </location>
</feature>
<evidence type="ECO:0000259" key="11">
    <source>
        <dbReference type="PROSITE" id="PS50041"/>
    </source>
</evidence>
<comment type="caution">
    <text evidence="7">Lacks conserved residue(s) required for the propagation of feature annotation.</text>
</comment>
<feature type="compositionally biased region" description="Acidic residues" evidence="9">
    <location>
        <begin position="1009"/>
        <end position="1020"/>
    </location>
</feature>
<evidence type="ECO:0000313" key="12">
    <source>
        <dbReference type="EMBL" id="EEN56462.1"/>
    </source>
</evidence>
<dbReference type="CDD" id="cd00200">
    <property type="entry name" value="WD40"/>
    <property type="match status" value="1"/>
</dbReference>
<dbReference type="InterPro" id="IPR000152">
    <property type="entry name" value="EGF-type_Asp/Asn_hydroxyl_site"/>
</dbReference>
<dbReference type="PROSITE" id="PS50026">
    <property type="entry name" value="EGF_3"/>
    <property type="match status" value="2"/>
</dbReference>
<dbReference type="FunFam" id="2.130.10.10:FF:001038">
    <property type="entry name" value="WD repeat domain 70"/>
    <property type="match status" value="1"/>
</dbReference>
<dbReference type="PROSITE" id="PS00010">
    <property type="entry name" value="ASX_HYDROXYL"/>
    <property type="match status" value="1"/>
</dbReference>
<dbReference type="GO" id="GO:0005509">
    <property type="term" value="F:calcium ion binding"/>
    <property type="evidence" value="ECO:0007669"/>
    <property type="project" value="InterPro"/>
</dbReference>
<gene>
    <name evidence="12" type="ORF">BRAFLDRAFT_70176</name>
</gene>
<dbReference type="InterPro" id="IPR015943">
    <property type="entry name" value="WD40/YVTN_repeat-like_dom_sf"/>
</dbReference>
<dbReference type="Gene3D" id="3.20.20.100">
    <property type="entry name" value="NADP-dependent oxidoreductase domain"/>
    <property type="match status" value="1"/>
</dbReference>
<dbReference type="FunFam" id="3.10.100.10:FF:000107">
    <property type="entry name" value="Uncharacterized protein"/>
    <property type="match status" value="2"/>
</dbReference>
<feature type="repeat" description="WD" evidence="8">
    <location>
        <begin position="1225"/>
        <end position="1257"/>
    </location>
</feature>
<dbReference type="PROSITE" id="PS00062">
    <property type="entry name" value="ALDOKETO_REDUCTASE_2"/>
    <property type="match status" value="1"/>
</dbReference>
<dbReference type="SUPFAM" id="SSF50978">
    <property type="entry name" value="WD40 repeat-like"/>
    <property type="match status" value="1"/>
</dbReference>
<dbReference type="Pfam" id="PF00248">
    <property type="entry name" value="Aldo_ket_red"/>
    <property type="match status" value="1"/>
</dbReference>
<feature type="domain" description="C-type lectin" evidence="11">
    <location>
        <begin position="765"/>
        <end position="879"/>
    </location>
</feature>
<evidence type="ECO:0000256" key="5">
    <source>
        <dbReference type="ARBA" id="ARBA00038343"/>
    </source>
</evidence>
<comment type="similarity">
    <text evidence="1">Belongs to the aldo/keto reductase family.</text>
</comment>
<dbReference type="SMART" id="SM00181">
    <property type="entry name" value="EGF"/>
    <property type="match status" value="2"/>
</dbReference>
<dbReference type="PROSITE" id="PS01186">
    <property type="entry name" value="EGF_2"/>
    <property type="match status" value="2"/>
</dbReference>
<reference evidence="12" key="1">
    <citation type="journal article" date="2008" name="Nature">
        <title>The amphioxus genome and the evolution of the chordate karyotype.</title>
        <authorList>
            <consortium name="US DOE Joint Genome Institute (JGI-PGF)"/>
            <person name="Putnam N.H."/>
            <person name="Butts T."/>
            <person name="Ferrier D.E.K."/>
            <person name="Furlong R.F."/>
            <person name="Hellsten U."/>
            <person name="Kawashima T."/>
            <person name="Robinson-Rechavi M."/>
            <person name="Shoguchi E."/>
            <person name="Terry A."/>
            <person name="Yu J.-K."/>
            <person name="Benito-Gutierrez E.L."/>
            <person name="Dubchak I."/>
            <person name="Garcia-Fernandez J."/>
            <person name="Gibson-Brown J.J."/>
            <person name="Grigoriev I.V."/>
            <person name="Horton A.C."/>
            <person name="de Jong P.J."/>
            <person name="Jurka J."/>
            <person name="Kapitonov V.V."/>
            <person name="Kohara Y."/>
            <person name="Kuroki Y."/>
            <person name="Lindquist E."/>
            <person name="Lucas S."/>
            <person name="Osoegawa K."/>
            <person name="Pennacchio L.A."/>
            <person name="Salamov A.A."/>
            <person name="Satou Y."/>
            <person name="Sauka-Spengler T."/>
            <person name="Schmutz J."/>
            <person name="Shin-I T."/>
            <person name="Toyoda A."/>
            <person name="Bronner-Fraser M."/>
            <person name="Fujiyama A."/>
            <person name="Holland L.Z."/>
            <person name="Holland P.W.H."/>
            <person name="Satoh N."/>
            <person name="Rokhsar D.S."/>
        </authorList>
    </citation>
    <scope>NUCLEOTIDE SEQUENCE [LARGE SCALE GENOMIC DNA]</scope>
    <source>
        <strain evidence="12">S238N-H82</strain>
        <tissue evidence="12">Testes</tissue>
    </source>
</reference>
<dbReference type="STRING" id="7739.C3YT95"/>
<name>C3YT95_BRAFL</name>
<dbReference type="eggNOG" id="KOG1577">
    <property type="taxonomic scope" value="Eukaryota"/>
</dbReference>
<feature type="repeat" description="WD" evidence="8">
    <location>
        <begin position="1271"/>
        <end position="1312"/>
    </location>
</feature>
<feature type="region of interest" description="Disordered" evidence="9">
    <location>
        <begin position="1540"/>
        <end position="1560"/>
    </location>
</feature>
<feature type="disulfide bond" evidence="7">
    <location>
        <begin position="907"/>
        <end position="916"/>
    </location>
</feature>
<dbReference type="InterPro" id="IPR018170">
    <property type="entry name" value="Aldo/ket_reductase_CS"/>
</dbReference>
<dbReference type="SUPFAM" id="SSF56436">
    <property type="entry name" value="C-type lectin-like"/>
    <property type="match status" value="2"/>
</dbReference>
<dbReference type="PROSITE" id="PS00022">
    <property type="entry name" value="EGF_1"/>
    <property type="match status" value="2"/>
</dbReference>
<evidence type="ECO:0000256" key="3">
    <source>
        <dbReference type="ARBA" id="ARBA00022737"/>
    </source>
</evidence>
<feature type="region of interest" description="Disordered" evidence="9">
    <location>
        <begin position="1452"/>
        <end position="1473"/>
    </location>
</feature>
<comment type="similarity">
    <text evidence="5">Belongs to the WD repeat GAD-1 family.</text>
</comment>
<dbReference type="PROSITE" id="PS50082">
    <property type="entry name" value="WD_REPEATS_2"/>
    <property type="match status" value="4"/>
</dbReference>
<dbReference type="PRINTS" id="PR00069">
    <property type="entry name" value="ALDKETRDTASE"/>
</dbReference>
<dbReference type="FunFam" id="2.130.10.10:FF:000294">
    <property type="entry name" value="WD repeat-containing protein 70"/>
    <property type="match status" value="1"/>
</dbReference>
<dbReference type="PROSITE" id="PS50041">
    <property type="entry name" value="C_TYPE_LECTIN_2"/>
    <property type="match status" value="2"/>
</dbReference>
<dbReference type="CDD" id="cd00054">
    <property type="entry name" value="EGF_CA"/>
    <property type="match status" value="2"/>
</dbReference>
<keyword evidence="2 8" id="KW-0853">WD repeat</keyword>
<dbReference type="InterPro" id="IPR020471">
    <property type="entry name" value="AKR"/>
</dbReference>
<dbReference type="eggNOG" id="KOG1217">
    <property type="taxonomic scope" value="Eukaryota"/>
</dbReference>
<feature type="disulfide bond" evidence="7">
    <location>
        <begin position="752"/>
        <end position="761"/>
    </location>
</feature>
<dbReference type="InterPro" id="IPR001680">
    <property type="entry name" value="WD40_rpt"/>
</dbReference>
<feature type="domain" description="EGF-like" evidence="10">
    <location>
        <begin position="881"/>
        <end position="917"/>
    </location>
</feature>
<protein>
    <recommendedName>
        <fullName evidence="6">WD repeat-containing protein 70</fullName>
    </recommendedName>
</protein>
<dbReference type="Pfam" id="PF00400">
    <property type="entry name" value="WD40"/>
    <property type="match status" value="4"/>
</dbReference>
<feature type="region of interest" description="Disordered" evidence="9">
    <location>
        <begin position="957"/>
        <end position="1074"/>
    </location>
</feature>
<organism>
    <name type="scientific">Branchiostoma floridae</name>
    <name type="common">Florida lancelet</name>
    <name type="synonym">Amphioxus</name>
    <dbReference type="NCBI Taxonomy" id="7739"/>
    <lineage>
        <taxon>Eukaryota</taxon>
        <taxon>Metazoa</taxon>
        <taxon>Chordata</taxon>
        <taxon>Cephalochordata</taxon>
        <taxon>Leptocardii</taxon>
        <taxon>Amphioxiformes</taxon>
        <taxon>Branchiostomatidae</taxon>
        <taxon>Branchiostoma</taxon>
    </lineage>
</organism>
<evidence type="ECO:0000256" key="7">
    <source>
        <dbReference type="PROSITE-ProRule" id="PRU00076"/>
    </source>
</evidence>
<dbReference type="GO" id="GO:0016491">
    <property type="term" value="F:oxidoreductase activity"/>
    <property type="evidence" value="ECO:0007669"/>
    <property type="project" value="InterPro"/>
</dbReference>
<keyword evidence="3" id="KW-0677">Repeat</keyword>
<feature type="compositionally biased region" description="Basic and acidic residues" evidence="9">
    <location>
        <begin position="1062"/>
        <end position="1074"/>
    </location>
</feature>
<feature type="repeat" description="WD" evidence="8">
    <location>
        <begin position="1175"/>
        <end position="1217"/>
    </location>
</feature>
<dbReference type="PANTHER" id="PTHR16017:SF0">
    <property type="entry name" value="WD REPEAT-CONTAINING PROTEIN 70"/>
    <property type="match status" value="1"/>
</dbReference>
<dbReference type="InterPro" id="IPR000742">
    <property type="entry name" value="EGF"/>
</dbReference>
<sequence length="1560" mass="173220">MTDQPMSLPPPPFHSPCWSNRPDELSCSQFDPFLAMEKLVDAGLVKAIGVSNFNISQMEEVLTNGRIKPAVNQVESHPYLVCSKLLKCAADNNVIITAFSPLGRPGCASGGRYRGAWLSSRRAPHLPGSWRTLRLEFKARATNGGYVVINNHDRSDGVVTQNARQYYHGSEVTHTAHFTYDLRDPAHCSVASSCSSKLMEIGPPYTKKGQIQLSWPGWSDEGSGLGRYEYVVYKLQPYGDVLGMRSVTPVMSGSQNVSRGAGMVDVTLSEPGTYCFLLTVNDVAGNYQRARRFLIYDDVNNVTVDAHQPLWTDSAAANTSHLWQTNLQNSLGAGTKVSLKWPGRYRNLFHHQHKLLASIEPYDPPIAAGYEEVTGLPPMQRSRQAIPNAYGIIIAESAFAVDHAGGRSITTPPNTWTTVPDVMAERVDLDIPREDGDSVRLWLQAYDVMGNFVQEDVLLHVDSSPPVVQNVWLKKHGVTALVGNHSSDLFTIRFGFEAFDDHSGLHNIHWSLQDFLNSSIVHGEGQLAVRRPSVLHPECDPPHCACIPKDSECYFRNYEIVPDLSKMDIPLGSHDHDYVVVITVTNNAKLVTTVTFQLIVLFYIHMLVYNNKCYRQSKDALSHKEASAACVSIGGQLADVKEPSDQDMLASIIQQSINASYWTIIKSQLPHFFHGDGFPFSVQSSWMAGDIYSPFDICVLLDRDQNYEGDYHACTEQHNYVCESPVTPCQPNVCQNGGKCSSCFVGSPVCDCPPGYTGLLCETVYNSKCYRQSKDALSHKEASAACVSLGGQLADVKEPSDQEMLASIIQQSINASYWTIIKSQLPHFFHGDGFPFSVQSPWMARDVYSPFDICVLLDRDQNYEGDFHGCTEQHNYVCESQINECESNPCQNGGTCLDRLNSFNCVCRLGYAGDLCENDNMDEDTDMSKVMGFSSFGGTKKKAMTFDLDSILEQTKKTAQERSRKVFEEREAARGSDSSDEDRMPPPPPRPRPGPQPSTSAASQKPDSDSDDSDSSDDEMIGPPLPPPQKTDAGKDEEFIGPPLPPRDSDEDSDEEEEEDPLDKRIPASHEITLEHGNKTVSALALDPSGSRLITGGYDYDIRFWDFAAMDASLQSFRTIQPCECHNIRSLAYTITGDMILIAAGNSQAKVFDRDGFEVLECSKGDQYLQDMAKTKGHVASLNSACWHPRTKGLFLTCSDDSTVRIWDVESEGKKHKTAFKARSQQGRKTGVTSCGFSRDGKLIVGGCEDGSIQIWDANLNVHTKYLQRTAHQNGAGITCVSFSYDNRALLSRGGDDTMKLWDIRSFKRPLNVATKLQCFYPMTDCTFSPDDKMVVTGTQVKKGEGNGKLVFLDRETFRTVDEIELEDTGVVRCLWHYRLNQIIVGCSNGKAKVFYDPNKSHKGAKQCVVKTKRSMKQVETVVHEQILTPHALPIFRENRRGRMAWKQLVKDRSDPLRSHRPDLPVSGAGAGGRLGATGSTLSSYISRTIAPNIIDDSNPRESILRHAKEAEENPVYLGHVYKITQPDPKLAEKTLEQEIDEQEAKEKDTTPAWKKLKLA</sequence>
<dbReference type="eggNOG" id="KOG0772">
    <property type="taxonomic scope" value="Eukaryota"/>
</dbReference>
<dbReference type="Gene3D" id="2.130.10.10">
    <property type="entry name" value="YVTN repeat-like/Quinoprotein amine dehydrogenase"/>
    <property type="match status" value="2"/>
</dbReference>
<dbReference type="PROSITE" id="PS01187">
    <property type="entry name" value="EGF_CA"/>
    <property type="match status" value="1"/>
</dbReference>
<dbReference type="SMART" id="SM00179">
    <property type="entry name" value="EGF_CA"/>
    <property type="match status" value="2"/>
</dbReference>
<evidence type="ECO:0000256" key="1">
    <source>
        <dbReference type="ARBA" id="ARBA00007905"/>
    </source>
</evidence>
<dbReference type="InterPro" id="IPR023210">
    <property type="entry name" value="NADP_OxRdtase_dom"/>
</dbReference>
<evidence type="ECO:0000256" key="2">
    <source>
        <dbReference type="ARBA" id="ARBA00022574"/>
    </source>
</evidence>
<feature type="compositionally biased region" description="Basic and acidic residues" evidence="9">
    <location>
        <begin position="957"/>
        <end position="974"/>
    </location>
</feature>
<proteinExistence type="inferred from homology"/>
<dbReference type="InterPro" id="IPR036812">
    <property type="entry name" value="NAD(P)_OxRdtase_dom_sf"/>
</dbReference>
<dbReference type="InParanoid" id="C3YT95"/>
<dbReference type="Gene3D" id="3.10.100.10">
    <property type="entry name" value="Mannose-Binding Protein A, subunit A"/>
    <property type="match status" value="2"/>
</dbReference>
<dbReference type="PANTHER" id="PTHR16017">
    <property type="entry name" value="GASTRULATION DEFECTIVE PROTEIN 1-RELATED"/>
    <property type="match status" value="1"/>
</dbReference>
<feature type="compositionally biased region" description="Acidic residues" evidence="9">
    <location>
        <begin position="1049"/>
        <end position="1061"/>
    </location>
</feature>
<dbReference type="SUPFAM" id="SSF51430">
    <property type="entry name" value="NAD(P)-linked oxidoreductase"/>
    <property type="match status" value="1"/>
</dbReference>
<dbReference type="InterPro" id="IPR018097">
    <property type="entry name" value="EGF_Ca-bd_CS"/>
</dbReference>
<keyword evidence="4 7" id="KW-1015">Disulfide bond</keyword>
<dbReference type="EMBL" id="GG666551">
    <property type="protein sequence ID" value="EEN56462.1"/>
    <property type="molecule type" value="Genomic_DNA"/>
</dbReference>
<dbReference type="InterPro" id="IPR001881">
    <property type="entry name" value="EGF-like_Ca-bd_dom"/>
</dbReference>
<accession>C3YT95</accession>
<dbReference type="InterPro" id="IPR036322">
    <property type="entry name" value="WD40_repeat_dom_sf"/>
</dbReference>
<evidence type="ECO:0000256" key="6">
    <source>
        <dbReference type="ARBA" id="ARBA00040943"/>
    </source>
</evidence>
<dbReference type="InterPro" id="IPR016186">
    <property type="entry name" value="C-type_lectin-like/link_sf"/>
</dbReference>
<dbReference type="InterPro" id="IPR051858">
    <property type="entry name" value="WD_repeat_GAD-1"/>
</dbReference>
<dbReference type="SMART" id="SM00320">
    <property type="entry name" value="WD40"/>
    <property type="match status" value="6"/>
</dbReference>
<keyword evidence="7" id="KW-0245">EGF-like domain</keyword>
<dbReference type="InterPro" id="IPR016187">
    <property type="entry name" value="CTDL_fold"/>
</dbReference>
<dbReference type="CDD" id="cd00037">
    <property type="entry name" value="CLECT"/>
    <property type="match status" value="2"/>
</dbReference>
<dbReference type="Gene3D" id="2.10.25.10">
    <property type="entry name" value="Laminin"/>
    <property type="match status" value="2"/>
</dbReference>
<evidence type="ECO:0000256" key="9">
    <source>
        <dbReference type="SAM" id="MobiDB-lite"/>
    </source>
</evidence>
<feature type="domain" description="EGF-like" evidence="10">
    <location>
        <begin position="725"/>
        <end position="762"/>
    </location>
</feature>